<dbReference type="AlphaFoldDB" id="A0AAD6ZMI3"/>
<protein>
    <submittedName>
        <fullName evidence="1">Uncharacterized protein</fullName>
    </submittedName>
</protein>
<dbReference type="EMBL" id="JARIHO010000037">
    <property type="protein sequence ID" value="KAJ7330318.1"/>
    <property type="molecule type" value="Genomic_DNA"/>
</dbReference>
<accession>A0AAD6ZMI3</accession>
<evidence type="ECO:0000313" key="1">
    <source>
        <dbReference type="EMBL" id="KAJ7330318.1"/>
    </source>
</evidence>
<reference evidence="1" key="1">
    <citation type="submission" date="2023-03" db="EMBL/GenBank/DDBJ databases">
        <title>Massive genome expansion in bonnet fungi (Mycena s.s.) driven by repeated elements and novel gene families across ecological guilds.</title>
        <authorList>
            <consortium name="Lawrence Berkeley National Laboratory"/>
            <person name="Harder C.B."/>
            <person name="Miyauchi S."/>
            <person name="Viragh M."/>
            <person name="Kuo A."/>
            <person name="Thoen E."/>
            <person name="Andreopoulos B."/>
            <person name="Lu D."/>
            <person name="Skrede I."/>
            <person name="Drula E."/>
            <person name="Henrissat B."/>
            <person name="Morin E."/>
            <person name="Kohler A."/>
            <person name="Barry K."/>
            <person name="LaButti K."/>
            <person name="Morin E."/>
            <person name="Salamov A."/>
            <person name="Lipzen A."/>
            <person name="Mereny Z."/>
            <person name="Hegedus B."/>
            <person name="Baldrian P."/>
            <person name="Stursova M."/>
            <person name="Weitz H."/>
            <person name="Taylor A."/>
            <person name="Grigoriev I.V."/>
            <person name="Nagy L.G."/>
            <person name="Martin F."/>
            <person name="Kauserud H."/>
        </authorList>
    </citation>
    <scope>NUCLEOTIDE SEQUENCE</scope>
    <source>
        <strain evidence="1">CBHHK002</strain>
    </source>
</reference>
<keyword evidence="2" id="KW-1185">Reference proteome</keyword>
<sequence length="82" mass="8891">MSTPTSKPADFFLCIPKCEGDGTNWSVYKTVLTPAEVTAAEAYNKELKVYKSGQAIVKQVIASTIPNALFLHVKDTKTAAEL</sequence>
<name>A0AAD6ZMI3_9AGAR</name>
<evidence type="ECO:0000313" key="2">
    <source>
        <dbReference type="Proteomes" id="UP001218218"/>
    </source>
</evidence>
<dbReference type="Proteomes" id="UP001218218">
    <property type="component" value="Unassembled WGS sequence"/>
</dbReference>
<gene>
    <name evidence="1" type="ORF">DFH08DRAFT_966885</name>
</gene>
<organism evidence="1 2">
    <name type="scientific">Mycena albidolilacea</name>
    <dbReference type="NCBI Taxonomy" id="1033008"/>
    <lineage>
        <taxon>Eukaryota</taxon>
        <taxon>Fungi</taxon>
        <taxon>Dikarya</taxon>
        <taxon>Basidiomycota</taxon>
        <taxon>Agaricomycotina</taxon>
        <taxon>Agaricomycetes</taxon>
        <taxon>Agaricomycetidae</taxon>
        <taxon>Agaricales</taxon>
        <taxon>Marasmiineae</taxon>
        <taxon>Mycenaceae</taxon>
        <taxon>Mycena</taxon>
    </lineage>
</organism>
<comment type="caution">
    <text evidence="1">The sequence shown here is derived from an EMBL/GenBank/DDBJ whole genome shotgun (WGS) entry which is preliminary data.</text>
</comment>
<proteinExistence type="predicted"/>